<evidence type="ECO:0000256" key="5">
    <source>
        <dbReference type="ARBA" id="ARBA00022989"/>
    </source>
</evidence>
<evidence type="ECO:0000256" key="3">
    <source>
        <dbReference type="ARBA" id="ARBA00022692"/>
    </source>
</evidence>
<evidence type="ECO:0000256" key="4">
    <source>
        <dbReference type="ARBA" id="ARBA00022824"/>
    </source>
</evidence>
<dbReference type="PANTHER" id="PTHR13505:SF7">
    <property type="entry name" value="TRANSMEMBRANE PROTEIN 208"/>
    <property type="match status" value="1"/>
</dbReference>
<name>A0ABQ8I3U1_9ROSI</name>
<dbReference type="InterPro" id="IPR008506">
    <property type="entry name" value="SND2/TMEM208"/>
</dbReference>
<organism evidence="9 10">
    <name type="scientific">Xanthoceras sorbifolium</name>
    <dbReference type="NCBI Taxonomy" id="99658"/>
    <lineage>
        <taxon>Eukaryota</taxon>
        <taxon>Viridiplantae</taxon>
        <taxon>Streptophyta</taxon>
        <taxon>Embryophyta</taxon>
        <taxon>Tracheophyta</taxon>
        <taxon>Spermatophyta</taxon>
        <taxon>Magnoliopsida</taxon>
        <taxon>eudicotyledons</taxon>
        <taxon>Gunneridae</taxon>
        <taxon>Pentapetalae</taxon>
        <taxon>rosids</taxon>
        <taxon>malvids</taxon>
        <taxon>Sapindales</taxon>
        <taxon>Sapindaceae</taxon>
        <taxon>Xanthoceroideae</taxon>
        <taxon>Xanthoceras</taxon>
    </lineage>
</organism>
<dbReference type="Proteomes" id="UP000827721">
    <property type="component" value="Unassembled WGS sequence"/>
</dbReference>
<feature type="region of interest" description="Disordered" evidence="7">
    <location>
        <begin position="224"/>
        <end position="257"/>
    </location>
</feature>
<dbReference type="Pfam" id="PF05620">
    <property type="entry name" value="TMEM208_SND2"/>
    <property type="match status" value="2"/>
</dbReference>
<evidence type="ECO:0000313" key="9">
    <source>
        <dbReference type="EMBL" id="KAH7571303.1"/>
    </source>
</evidence>
<keyword evidence="6 8" id="KW-0472">Membrane</keyword>
<sequence>MLLDLGRAYWGPKIKGSSVVLLRRDIRISIFFVIDYGLWLNKQIFSESIAETTEREREREREMANQGAKKRKEENARHIQKLRRLIIACNVVYVVVRMLIFHSSFTWKHWIGLVLTSVAYAIPYQQLAAMAKPAYGDDGELLDGGFDMSTGGICGYVFLMSKLYEVKLWLCWSFSCSYLHDVIYITSFVQVMSILSEKFWYTYLVIPAFGAYQSFGFIRGFLPQGSEGDTEDEKTRKKREKMEKKASRGKFVKTRSR</sequence>
<evidence type="ECO:0000256" key="8">
    <source>
        <dbReference type="SAM" id="Phobius"/>
    </source>
</evidence>
<keyword evidence="5 8" id="KW-1133">Transmembrane helix</keyword>
<keyword evidence="10" id="KW-1185">Reference proteome</keyword>
<feature type="transmembrane region" description="Helical" evidence="8">
    <location>
        <begin position="199"/>
        <end position="218"/>
    </location>
</feature>
<feature type="compositionally biased region" description="Basic residues" evidence="7">
    <location>
        <begin position="247"/>
        <end position="257"/>
    </location>
</feature>
<evidence type="ECO:0000313" key="10">
    <source>
        <dbReference type="Proteomes" id="UP000827721"/>
    </source>
</evidence>
<evidence type="ECO:0000256" key="7">
    <source>
        <dbReference type="SAM" id="MobiDB-lite"/>
    </source>
</evidence>
<protein>
    <recommendedName>
        <fullName evidence="11">Transmembrane protein 208 homolog</fullName>
    </recommendedName>
</protein>
<gene>
    <name evidence="9" type="ORF">JRO89_XS04G0017500</name>
</gene>
<dbReference type="EMBL" id="JAFEMO010000004">
    <property type="protein sequence ID" value="KAH7571303.1"/>
    <property type="molecule type" value="Genomic_DNA"/>
</dbReference>
<comment type="similarity">
    <text evidence="2">Belongs to the TMEM208 family.</text>
</comment>
<reference evidence="9 10" key="1">
    <citation type="submission" date="2021-02" db="EMBL/GenBank/DDBJ databases">
        <title>Plant Genome Project.</title>
        <authorList>
            <person name="Zhang R.-G."/>
        </authorList>
    </citation>
    <scope>NUCLEOTIDE SEQUENCE [LARGE SCALE GENOMIC DNA]</scope>
    <source>
        <tissue evidence="9">Leaves</tissue>
    </source>
</reference>
<evidence type="ECO:0000256" key="2">
    <source>
        <dbReference type="ARBA" id="ARBA00009950"/>
    </source>
</evidence>
<comment type="subcellular location">
    <subcellularLocation>
        <location evidence="1">Endoplasmic reticulum membrane</location>
        <topology evidence="1">Multi-pass membrane protein</topology>
    </subcellularLocation>
</comment>
<dbReference type="PANTHER" id="PTHR13505">
    <property type="entry name" value="TRANSMEMBRANE PROTEIN 208"/>
    <property type="match status" value="1"/>
</dbReference>
<evidence type="ECO:0000256" key="6">
    <source>
        <dbReference type="ARBA" id="ARBA00023136"/>
    </source>
</evidence>
<comment type="caution">
    <text evidence="9">The sequence shown here is derived from an EMBL/GenBank/DDBJ whole genome shotgun (WGS) entry which is preliminary data.</text>
</comment>
<feature type="transmembrane region" description="Helical" evidence="8">
    <location>
        <begin position="82"/>
        <end position="101"/>
    </location>
</feature>
<accession>A0ABQ8I3U1</accession>
<evidence type="ECO:0008006" key="11">
    <source>
        <dbReference type="Google" id="ProtNLM"/>
    </source>
</evidence>
<keyword evidence="4" id="KW-0256">Endoplasmic reticulum</keyword>
<proteinExistence type="inferred from homology"/>
<keyword evidence="3 8" id="KW-0812">Transmembrane</keyword>
<feature type="transmembrane region" description="Helical" evidence="8">
    <location>
        <begin position="168"/>
        <end position="187"/>
    </location>
</feature>
<evidence type="ECO:0000256" key="1">
    <source>
        <dbReference type="ARBA" id="ARBA00004477"/>
    </source>
</evidence>